<keyword evidence="5" id="KW-0963">Cytoplasm</keyword>
<comment type="similarity">
    <text evidence="3">Belongs to the HRI1 family.</text>
</comment>
<dbReference type="GO" id="GO:0005634">
    <property type="term" value="C:nucleus"/>
    <property type="evidence" value="ECO:0007669"/>
    <property type="project" value="UniProtKB-SubCell"/>
</dbReference>
<name>A0A9P8RR00_9PEZI</name>
<reference evidence="8" key="1">
    <citation type="submission" date="2021-03" db="EMBL/GenBank/DDBJ databases">
        <title>Comparative genomics and phylogenomic investigation of the class Geoglossomycetes provide insights into ecological specialization and systematics.</title>
        <authorList>
            <person name="Melie T."/>
            <person name="Pirro S."/>
            <person name="Miller A.N."/>
            <person name="Quandt A."/>
        </authorList>
    </citation>
    <scope>NUCLEOTIDE SEQUENCE</scope>
    <source>
        <strain evidence="8">CAQ_001_2017</strain>
    </source>
</reference>
<dbReference type="InterPro" id="IPR043047">
    <property type="entry name" value="Hri1_N_sf"/>
</dbReference>
<proteinExistence type="inferred from homology"/>
<comment type="caution">
    <text evidence="8">The sequence shown here is derived from an EMBL/GenBank/DDBJ whole genome shotgun (WGS) entry which is preliminary data.</text>
</comment>
<evidence type="ECO:0000256" key="3">
    <source>
        <dbReference type="ARBA" id="ARBA00005229"/>
    </source>
</evidence>
<dbReference type="InterPro" id="IPR038744">
    <property type="entry name" value="Hri1_N"/>
</dbReference>
<evidence type="ECO:0000256" key="4">
    <source>
        <dbReference type="ARBA" id="ARBA00017063"/>
    </source>
</evidence>
<dbReference type="Proteomes" id="UP000750711">
    <property type="component" value="Unassembled WGS sequence"/>
</dbReference>
<dbReference type="CDD" id="cd11693">
    <property type="entry name" value="HRI1_C_like"/>
    <property type="match status" value="1"/>
</dbReference>
<evidence type="ECO:0000256" key="7">
    <source>
        <dbReference type="SAM" id="MobiDB-lite"/>
    </source>
</evidence>
<feature type="compositionally biased region" description="Basic and acidic residues" evidence="7">
    <location>
        <begin position="79"/>
        <end position="99"/>
    </location>
</feature>
<dbReference type="EMBL" id="JAGHQM010000489">
    <property type="protein sequence ID" value="KAH0559921.1"/>
    <property type="molecule type" value="Genomic_DNA"/>
</dbReference>
<organism evidence="8 9">
    <name type="scientific">Trichoglossum hirsutum</name>
    <dbReference type="NCBI Taxonomy" id="265104"/>
    <lineage>
        <taxon>Eukaryota</taxon>
        <taxon>Fungi</taxon>
        <taxon>Dikarya</taxon>
        <taxon>Ascomycota</taxon>
        <taxon>Pezizomycotina</taxon>
        <taxon>Geoglossomycetes</taxon>
        <taxon>Geoglossales</taxon>
        <taxon>Geoglossaceae</taxon>
        <taxon>Trichoglossum</taxon>
    </lineage>
</organism>
<keyword evidence="6" id="KW-0539">Nucleus</keyword>
<dbReference type="AlphaFoldDB" id="A0A9P8RR00"/>
<dbReference type="Gene3D" id="2.40.128.320">
    <property type="entry name" value="Protein HRI1, N-terminal domain"/>
    <property type="match status" value="1"/>
</dbReference>
<dbReference type="Pfam" id="PF16815">
    <property type="entry name" value="HRI1"/>
    <property type="match status" value="1"/>
</dbReference>
<feature type="region of interest" description="Disordered" evidence="7">
    <location>
        <begin position="73"/>
        <end position="106"/>
    </location>
</feature>
<dbReference type="InterPro" id="IPR031818">
    <property type="entry name" value="Hri1"/>
</dbReference>
<dbReference type="CDD" id="cd11692">
    <property type="entry name" value="HRI1_N_like"/>
    <property type="match status" value="1"/>
</dbReference>
<keyword evidence="9" id="KW-1185">Reference proteome</keyword>
<evidence type="ECO:0000256" key="2">
    <source>
        <dbReference type="ARBA" id="ARBA00004496"/>
    </source>
</evidence>
<protein>
    <recommendedName>
        <fullName evidence="4">Protein HRI1</fullName>
    </recommendedName>
</protein>
<evidence type="ECO:0000256" key="5">
    <source>
        <dbReference type="ARBA" id="ARBA00022490"/>
    </source>
</evidence>
<evidence type="ECO:0000313" key="8">
    <source>
        <dbReference type="EMBL" id="KAH0559921.1"/>
    </source>
</evidence>
<feature type="region of interest" description="Disordered" evidence="7">
    <location>
        <begin position="189"/>
        <end position="211"/>
    </location>
</feature>
<comment type="subcellular location">
    <subcellularLocation>
        <location evidence="2">Cytoplasm</location>
    </subcellularLocation>
    <subcellularLocation>
        <location evidence="1">Nucleus</location>
    </subcellularLocation>
</comment>
<feature type="compositionally biased region" description="Polar residues" evidence="7">
    <location>
        <begin position="192"/>
        <end position="206"/>
    </location>
</feature>
<dbReference type="GO" id="GO:0005737">
    <property type="term" value="C:cytoplasm"/>
    <property type="evidence" value="ECO:0007669"/>
    <property type="project" value="UniProtKB-SubCell"/>
</dbReference>
<sequence>MSRPTISKRRSIRWLPDEAIEPTSTLVLTSHRQHFVDLRIFKPLGPGEPELPNEGGPFTRLEWAFSGVAKVTSNSQGRSHTEWSHEVDSRSGDPGKDEGDLFPQQDGSTLEIGKMINPATGKMTDYEEVWEDLEVEVTGDDTHRLSIVIGTVDGAGGIRGKIVRVGRWCQGITKVGPVTHVERWHWVPRNPDASNTGKTGQINRHGSPNDGDWERVVKIGGAYIPCSLTFMSATHLNGIPAAEENDELKVGDTTWRVIEKYAW</sequence>
<gene>
    <name evidence="8" type="ORF">GP486_003559</name>
</gene>
<evidence type="ECO:0000256" key="1">
    <source>
        <dbReference type="ARBA" id="ARBA00004123"/>
    </source>
</evidence>
<accession>A0A9P8RR00</accession>
<evidence type="ECO:0000313" key="9">
    <source>
        <dbReference type="Proteomes" id="UP000750711"/>
    </source>
</evidence>
<evidence type="ECO:0000256" key="6">
    <source>
        <dbReference type="ARBA" id="ARBA00023242"/>
    </source>
</evidence>